<evidence type="ECO:0000313" key="2">
    <source>
        <dbReference type="Proteomes" id="UP001159427"/>
    </source>
</evidence>
<comment type="caution">
    <text evidence="1">The sequence shown here is derived from an EMBL/GenBank/DDBJ whole genome shotgun (WGS) entry which is preliminary data.</text>
</comment>
<sequence>GEENILCYKNGQDRYPTEDIFLHEFFHGLHNLGIDFSIPDFNDRLSKRYNYLKNSGDLWKNTYAMSTRGEYLAEGAQSFFDCNAEGHPPNGIHNYVNTRSE</sequence>
<name>A0ABN8SLG2_9CNID</name>
<keyword evidence="2" id="KW-1185">Reference proteome</keyword>
<dbReference type="Proteomes" id="UP001159427">
    <property type="component" value="Unassembled WGS sequence"/>
</dbReference>
<protein>
    <submittedName>
        <fullName evidence="1">Uncharacterized protein</fullName>
    </submittedName>
</protein>
<proteinExistence type="predicted"/>
<gene>
    <name evidence="1" type="ORF">PEVE_00021267</name>
</gene>
<evidence type="ECO:0000313" key="1">
    <source>
        <dbReference type="EMBL" id="CAH3191088.1"/>
    </source>
</evidence>
<dbReference type="EMBL" id="CALNXI010002848">
    <property type="protein sequence ID" value="CAH3191088.1"/>
    <property type="molecule type" value="Genomic_DNA"/>
</dbReference>
<organism evidence="1 2">
    <name type="scientific">Porites evermanni</name>
    <dbReference type="NCBI Taxonomy" id="104178"/>
    <lineage>
        <taxon>Eukaryota</taxon>
        <taxon>Metazoa</taxon>
        <taxon>Cnidaria</taxon>
        <taxon>Anthozoa</taxon>
        <taxon>Hexacorallia</taxon>
        <taxon>Scleractinia</taxon>
        <taxon>Fungiina</taxon>
        <taxon>Poritidae</taxon>
        <taxon>Porites</taxon>
    </lineage>
</organism>
<feature type="non-terminal residue" evidence="1">
    <location>
        <position position="101"/>
    </location>
</feature>
<reference evidence="1 2" key="1">
    <citation type="submission" date="2022-05" db="EMBL/GenBank/DDBJ databases">
        <authorList>
            <consortium name="Genoscope - CEA"/>
            <person name="William W."/>
        </authorList>
    </citation>
    <scope>NUCLEOTIDE SEQUENCE [LARGE SCALE GENOMIC DNA]</scope>
</reference>
<feature type="non-terminal residue" evidence="1">
    <location>
        <position position="1"/>
    </location>
</feature>
<accession>A0ABN8SLG2</accession>